<protein>
    <submittedName>
        <fullName evidence="1">Uncharacterized protein</fullName>
    </submittedName>
</protein>
<evidence type="ECO:0000313" key="1">
    <source>
        <dbReference type="EMBL" id="KAI8525541.1"/>
    </source>
</evidence>
<dbReference type="EMBL" id="CM046400">
    <property type="protein sequence ID" value="KAI8525541.1"/>
    <property type="molecule type" value="Genomic_DNA"/>
</dbReference>
<proteinExistence type="predicted"/>
<gene>
    <name evidence="1" type="ORF">RHMOL_Rhmol13G0238300</name>
</gene>
<keyword evidence="2" id="KW-1185">Reference proteome</keyword>
<evidence type="ECO:0000313" key="2">
    <source>
        <dbReference type="Proteomes" id="UP001062846"/>
    </source>
</evidence>
<sequence length="701" mass="76680">MRTGGFKRLDLYIHDYMLRKKFLTAAEIFAEEANVAAGPIVKEGPDCFLKEWWHVFWDKYSSGMPKDLEAMEGSSVQATQIMENEQLNHFPAVPNPGMNQQGGMQFQGDSGLDKRLPGQSEASLFAATMYEGEHGGLPAGELNSNQQLVGVDNLVRSDPSSSNASPFWSIAPTLQKPPSDMESTPDCGGRCDPMARWVLGNARVGNFQLQTHAGNEQWTAGDNYGAHMGGPSHVGSPVNGSPEANIPRAGPPDAGARNSANSVPLNGWPSTGMGRIPSGMEYPVLNSFVPVPNRQSQFQTLIPHHQQDISSQAMGNKNLKRISSFQGSTDSFGNQMFSRNGLGGTDGQHLSISFTTERGVNLAQMIMRRTTEQQTMVPNRPTLEQKMIIRNPMKQAVEQKMAGPAGVSSKHKQKNQHSQQKLREKRRKRKDSLKKDKVSNGTKVEVKKSSDDDIKSLFSPDNENADIVSTSFSDLETQAAACSLTKQNDLSIIGLPAPSKPLCKLLGHSGQVNSLDFHPDGDLLCSCDSNDEIKLWSIDQFACKHTFKGATRRVRFQPRCGTLLAAASGNGINLFDVETNTLQYSLEGHVKEVKSICWDTSGKYMASISEESARVWSIVYGGKCVQELQSNGNKFESCIFHPGYSNILVIGSNQSLELWNSIESNKTLTVPAHDGIVAVLADCTETEMIASASHESIKLWK</sequence>
<dbReference type="Proteomes" id="UP001062846">
    <property type="component" value="Chromosome 13"/>
</dbReference>
<reference evidence="1" key="1">
    <citation type="submission" date="2022-02" db="EMBL/GenBank/DDBJ databases">
        <title>Plant Genome Project.</title>
        <authorList>
            <person name="Zhang R.-G."/>
        </authorList>
    </citation>
    <scope>NUCLEOTIDE SEQUENCE</scope>
    <source>
        <strain evidence="1">AT1</strain>
    </source>
</reference>
<name>A0ACC0LAJ6_RHOML</name>
<organism evidence="1 2">
    <name type="scientific">Rhododendron molle</name>
    <name type="common">Chinese azalea</name>
    <name type="synonym">Azalea mollis</name>
    <dbReference type="NCBI Taxonomy" id="49168"/>
    <lineage>
        <taxon>Eukaryota</taxon>
        <taxon>Viridiplantae</taxon>
        <taxon>Streptophyta</taxon>
        <taxon>Embryophyta</taxon>
        <taxon>Tracheophyta</taxon>
        <taxon>Spermatophyta</taxon>
        <taxon>Magnoliopsida</taxon>
        <taxon>eudicotyledons</taxon>
        <taxon>Gunneridae</taxon>
        <taxon>Pentapetalae</taxon>
        <taxon>asterids</taxon>
        <taxon>Ericales</taxon>
        <taxon>Ericaceae</taxon>
        <taxon>Ericoideae</taxon>
        <taxon>Rhodoreae</taxon>
        <taxon>Rhododendron</taxon>
    </lineage>
</organism>
<accession>A0ACC0LAJ6</accession>
<comment type="caution">
    <text evidence="1">The sequence shown here is derived from an EMBL/GenBank/DDBJ whole genome shotgun (WGS) entry which is preliminary data.</text>
</comment>